<protein>
    <submittedName>
        <fullName evidence="1">Uncharacterized protein</fullName>
    </submittedName>
</protein>
<comment type="caution">
    <text evidence="1">The sequence shown here is derived from an EMBL/GenBank/DDBJ whole genome shotgun (WGS) entry which is preliminary data.</text>
</comment>
<name>A0A4U6D8P1_9BACT</name>
<dbReference type="Proteomes" id="UP000304900">
    <property type="component" value="Unassembled WGS sequence"/>
</dbReference>
<evidence type="ECO:0000313" key="1">
    <source>
        <dbReference type="EMBL" id="TKT92627.1"/>
    </source>
</evidence>
<sequence length="111" mass="12734">MQHLNLPATGKGQKVLNTDHNRDKSIAVHEMITQVAALFPDQQKALERIEMIKSEKIRYVRDQLIMVRSGIADLDAQTLSQVLNYCLENRIARAPDFKSIIGIQRKEHIQK</sequence>
<dbReference type="AlphaFoldDB" id="A0A4U6D8P1"/>
<accession>A0A4U6D8P1</accession>
<dbReference type="RefSeq" id="WP_137339355.1">
    <property type="nucleotide sequence ID" value="NZ_BSQH01000002.1"/>
</dbReference>
<organism evidence="1 2">
    <name type="scientific">Dyadobacter frigoris</name>
    <dbReference type="NCBI Taxonomy" id="2576211"/>
    <lineage>
        <taxon>Bacteria</taxon>
        <taxon>Pseudomonadati</taxon>
        <taxon>Bacteroidota</taxon>
        <taxon>Cytophagia</taxon>
        <taxon>Cytophagales</taxon>
        <taxon>Spirosomataceae</taxon>
        <taxon>Dyadobacter</taxon>
    </lineage>
</organism>
<reference evidence="1 2" key="1">
    <citation type="submission" date="2019-05" db="EMBL/GenBank/DDBJ databases">
        <title>Dyadobacter AR-3-8 sp. nov., isolated from arctic soil.</title>
        <authorList>
            <person name="Chaudhary D.K."/>
        </authorList>
    </citation>
    <scope>NUCLEOTIDE SEQUENCE [LARGE SCALE GENOMIC DNA]</scope>
    <source>
        <strain evidence="1 2">AR-3-8</strain>
    </source>
</reference>
<gene>
    <name evidence="1" type="ORF">FDK13_07360</name>
</gene>
<dbReference type="EMBL" id="SZVO01000003">
    <property type="protein sequence ID" value="TKT92627.1"/>
    <property type="molecule type" value="Genomic_DNA"/>
</dbReference>
<evidence type="ECO:0000313" key="2">
    <source>
        <dbReference type="Proteomes" id="UP000304900"/>
    </source>
</evidence>
<proteinExistence type="predicted"/>
<dbReference type="OrthoDB" id="3193769at2"/>
<keyword evidence="2" id="KW-1185">Reference proteome</keyword>